<dbReference type="PANTHER" id="PTHR34477">
    <property type="entry name" value="UPF0213 PROTEIN YHBQ"/>
    <property type="match status" value="1"/>
</dbReference>
<comment type="caution">
    <text evidence="3">The sequence shown here is derived from an EMBL/GenBank/DDBJ whole genome shotgun (WGS) entry which is preliminary data.</text>
</comment>
<dbReference type="InterPro" id="IPR050190">
    <property type="entry name" value="UPF0213_domain"/>
</dbReference>
<accession>A0A2G9YZ72</accession>
<dbReference type="AlphaFoldDB" id="A0A2G9YZ72"/>
<protein>
    <submittedName>
        <fullName evidence="3">Excinuclease ABC subunit C</fullName>
    </submittedName>
</protein>
<dbReference type="PROSITE" id="PS50164">
    <property type="entry name" value="GIY_YIG"/>
    <property type="match status" value="1"/>
</dbReference>
<evidence type="ECO:0000259" key="2">
    <source>
        <dbReference type="PROSITE" id="PS50164"/>
    </source>
</evidence>
<dbReference type="Proteomes" id="UP000229952">
    <property type="component" value="Unassembled WGS sequence"/>
</dbReference>
<dbReference type="InterPro" id="IPR035901">
    <property type="entry name" value="GIY-YIG_endonuc_sf"/>
</dbReference>
<evidence type="ECO:0000256" key="1">
    <source>
        <dbReference type="ARBA" id="ARBA00007435"/>
    </source>
</evidence>
<gene>
    <name evidence="3" type="ORF">COX35_00415</name>
</gene>
<dbReference type="CDD" id="cd10449">
    <property type="entry name" value="GIY-YIG_SLX1_like"/>
    <property type="match status" value="1"/>
</dbReference>
<comment type="similarity">
    <text evidence="1">Belongs to the UPF0213 family.</text>
</comment>
<reference evidence="3 4" key="1">
    <citation type="submission" date="2017-09" db="EMBL/GenBank/DDBJ databases">
        <title>Depth-based differentiation of microbial function through sediment-hosted aquifers and enrichment of novel symbionts in the deep terrestrial subsurface.</title>
        <authorList>
            <person name="Probst A.J."/>
            <person name="Ladd B."/>
            <person name="Jarett J.K."/>
            <person name="Geller-Mcgrath D.E."/>
            <person name="Sieber C.M."/>
            <person name="Emerson J.B."/>
            <person name="Anantharaman K."/>
            <person name="Thomas B.C."/>
            <person name="Malmstrom R."/>
            <person name="Stieglmeier M."/>
            <person name="Klingl A."/>
            <person name="Woyke T."/>
            <person name="Ryan C.M."/>
            <person name="Banfield J.F."/>
        </authorList>
    </citation>
    <scope>NUCLEOTIDE SEQUENCE [LARGE SCALE GENOMIC DNA]</scope>
    <source>
        <strain evidence="3">CG23_combo_of_CG06-09_8_20_14_all_37_18</strain>
    </source>
</reference>
<evidence type="ECO:0000313" key="3">
    <source>
        <dbReference type="EMBL" id="PIP24489.1"/>
    </source>
</evidence>
<dbReference type="EMBL" id="PCRQ01000016">
    <property type="protein sequence ID" value="PIP24489.1"/>
    <property type="molecule type" value="Genomic_DNA"/>
</dbReference>
<dbReference type="SUPFAM" id="SSF82771">
    <property type="entry name" value="GIY-YIG endonuclease"/>
    <property type="match status" value="1"/>
</dbReference>
<dbReference type="PANTHER" id="PTHR34477:SF5">
    <property type="entry name" value="BSL5627 PROTEIN"/>
    <property type="match status" value="1"/>
</dbReference>
<dbReference type="Pfam" id="PF01541">
    <property type="entry name" value="GIY-YIG"/>
    <property type="match status" value="1"/>
</dbReference>
<organism evidence="3 4">
    <name type="scientific">Candidatus Nealsonbacteria bacterium CG23_combo_of_CG06-09_8_20_14_all_37_18</name>
    <dbReference type="NCBI Taxonomy" id="1974720"/>
    <lineage>
        <taxon>Bacteria</taxon>
        <taxon>Candidatus Nealsoniibacteriota</taxon>
    </lineage>
</organism>
<proteinExistence type="inferred from homology"/>
<name>A0A2G9YZ72_9BACT</name>
<sequence>MWYVYILRSNKDKQLYVGLTNDLKKRINEHNMGKVSSTYLRRPFKIIYYEVHTNRYDAAKRERFLKTGWGKNWIKRTLENYFQTFKS</sequence>
<dbReference type="Gene3D" id="3.40.1440.10">
    <property type="entry name" value="GIY-YIG endonuclease"/>
    <property type="match status" value="1"/>
</dbReference>
<dbReference type="InterPro" id="IPR000305">
    <property type="entry name" value="GIY-YIG_endonuc"/>
</dbReference>
<evidence type="ECO:0000313" key="4">
    <source>
        <dbReference type="Proteomes" id="UP000229952"/>
    </source>
</evidence>
<feature type="domain" description="GIY-YIG" evidence="2">
    <location>
        <begin position="1"/>
        <end position="81"/>
    </location>
</feature>